<dbReference type="PANTHER" id="PTHR33434">
    <property type="entry name" value="DEGV DOMAIN-CONTAINING PROTEIN DR_1986-RELATED"/>
    <property type="match status" value="1"/>
</dbReference>
<keyword evidence="3" id="KW-1185">Reference proteome</keyword>
<dbReference type="EMBL" id="AFNU02000002">
    <property type="protein sequence ID" value="ERJ13077.1"/>
    <property type="molecule type" value="Genomic_DNA"/>
</dbReference>
<evidence type="ECO:0000313" key="2">
    <source>
        <dbReference type="EMBL" id="ERJ13077.1"/>
    </source>
</evidence>
<protein>
    <submittedName>
        <fullName evidence="2">Protein DegV</fullName>
    </submittedName>
</protein>
<accession>U2DXU1</accession>
<reference evidence="2 3" key="2">
    <citation type="journal article" date="2013" name="PLoS ONE">
        <title>INDIGO - INtegrated Data Warehouse of MIcrobial GenOmes with Examples from the Red Sea Extremophiles.</title>
        <authorList>
            <person name="Alam I."/>
            <person name="Antunes A."/>
            <person name="Kamau A.A."/>
            <person name="Ba Alawi W."/>
            <person name="Kalkatawi M."/>
            <person name="Stingl U."/>
            <person name="Bajic V.B."/>
        </authorList>
    </citation>
    <scope>NUCLEOTIDE SEQUENCE [LARGE SCALE GENOMIC DNA]</scope>
    <source>
        <strain evidence="2 3">SSD-17B</strain>
    </source>
</reference>
<dbReference type="Gene3D" id="3.30.1180.10">
    <property type="match status" value="1"/>
</dbReference>
<dbReference type="PROSITE" id="PS51482">
    <property type="entry name" value="DEGV"/>
    <property type="match status" value="1"/>
</dbReference>
<dbReference type="RefSeq" id="WP_008826913.1">
    <property type="nucleotide sequence ID" value="NZ_AFNU02000002.1"/>
</dbReference>
<dbReference type="PANTHER" id="PTHR33434:SF2">
    <property type="entry name" value="FATTY ACID-BINDING PROTEIN TM_1468"/>
    <property type="match status" value="1"/>
</dbReference>
<dbReference type="InParanoid" id="U2DXU1"/>
<organism evidence="2 3">
    <name type="scientific">Haloplasma contractile SSD-17B</name>
    <dbReference type="NCBI Taxonomy" id="1033810"/>
    <lineage>
        <taxon>Bacteria</taxon>
        <taxon>Bacillati</taxon>
        <taxon>Mycoplasmatota</taxon>
        <taxon>Mollicutes</taxon>
        <taxon>Haloplasmatales</taxon>
        <taxon>Haloplasmataceae</taxon>
        <taxon>Haloplasma</taxon>
    </lineage>
</organism>
<dbReference type="SUPFAM" id="SSF82549">
    <property type="entry name" value="DAK1/DegV-like"/>
    <property type="match status" value="1"/>
</dbReference>
<dbReference type="FunCoup" id="U2DXU1">
    <property type="interactions" value="43"/>
</dbReference>
<dbReference type="InterPro" id="IPR050270">
    <property type="entry name" value="DegV_domain_contain"/>
</dbReference>
<reference evidence="2 3" key="1">
    <citation type="journal article" date="2011" name="J. Bacteriol.">
        <title>Genome sequence of Haloplasma contractile, an unusual contractile bacterium from a deep-sea anoxic brine lake.</title>
        <authorList>
            <person name="Antunes A."/>
            <person name="Alam I."/>
            <person name="El Dorry H."/>
            <person name="Siam R."/>
            <person name="Robertson A."/>
            <person name="Bajic V.B."/>
            <person name="Stingl U."/>
        </authorList>
    </citation>
    <scope>NUCLEOTIDE SEQUENCE [LARGE SCALE GENOMIC DNA]</scope>
    <source>
        <strain evidence="2 3">SSD-17B</strain>
    </source>
</reference>
<evidence type="ECO:0000313" key="3">
    <source>
        <dbReference type="Proteomes" id="UP000005707"/>
    </source>
</evidence>
<dbReference type="AlphaFoldDB" id="U2DXU1"/>
<dbReference type="eggNOG" id="COG1307">
    <property type="taxonomic scope" value="Bacteria"/>
</dbReference>
<dbReference type="InterPro" id="IPR043168">
    <property type="entry name" value="DegV_C"/>
</dbReference>
<sequence>MSKIAIVTDSTSGIDFIDGYDDIKIARTTLIMDQDEYLDGLEITPKEFYDRLENLNNIPMTSQPSIGILVEIFEELKKEGYTDAIYVCISEHLSGTFQSVCMAANMVEGINVHPFNTQTATFIAGFMATEAHRMASVGESVEAIIQYLETLRDNDRIVLMVDDLKYLVKNGRLSNASGFIASALKIKPLLELNEEGKIVATEKIRTTKKAINRVIESYLEDTNDGKDAKFTFLFNTEAPEHVEYVKSKLSDIGIDTDQFIDIPVSPAIGCHVGKGVIGIGYIKKSN</sequence>
<dbReference type="GO" id="GO:0008289">
    <property type="term" value="F:lipid binding"/>
    <property type="evidence" value="ECO:0007669"/>
    <property type="project" value="UniProtKB-KW"/>
</dbReference>
<proteinExistence type="predicted"/>
<gene>
    <name evidence="2" type="primary">degV</name>
    <name evidence="2" type="ORF">HLPCO_000686</name>
</gene>
<dbReference type="Gene3D" id="3.40.50.10170">
    <property type="match status" value="1"/>
</dbReference>
<dbReference type="Pfam" id="PF02645">
    <property type="entry name" value="DegV"/>
    <property type="match status" value="1"/>
</dbReference>
<name>U2DXU1_9MOLU</name>
<dbReference type="NCBIfam" id="TIGR00762">
    <property type="entry name" value="DegV"/>
    <property type="match status" value="1"/>
</dbReference>
<dbReference type="InterPro" id="IPR003797">
    <property type="entry name" value="DegV"/>
</dbReference>
<comment type="caution">
    <text evidence="2">The sequence shown here is derived from an EMBL/GenBank/DDBJ whole genome shotgun (WGS) entry which is preliminary data.</text>
</comment>
<dbReference type="Proteomes" id="UP000005707">
    <property type="component" value="Unassembled WGS sequence"/>
</dbReference>
<evidence type="ECO:0000256" key="1">
    <source>
        <dbReference type="ARBA" id="ARBA00023121"/>
    </source>
</evidence>
<keyword evidence="1" id="KW-0446">Lipid-binding</keyword>
<dbReference type="OrthoDB" id="9781230at2"/>